<feature type="region of interest" description="Disordered" evidence="1">
    <location>
        <begin position="120"/>
        <end position="204"/>
    </location>
</feature>
<dbReference type="Proteomes" id="UP000242180">
    <property type="component" value="Unassembled WGS sequence"/>
</dbReference>
<organism evidence="2 3">
    <name type="scientific">Syncephalastrum racemosum</name>
    <name type="common">Filamentous fungus</name>
    <dbReference type="NCBI Taxonomy" id="13706"/>
    <lineage>
        <taxon>Eukaryota</taxon>
        <taxon>Fungi</taxon>
        <taxon>Fungi incertae sedis</taxon>
        <taxon>Mucoromycota</taxon>
        <taxon>Mucoromycotina</taxon>
        <taxon>Mucoromycetes</taxon>
        <taxon>Mucorales</taxon>
        <taxon>Syncephalastraceae</taxon>
        <taxon>Syncephalastrum</taxon>
    </lineage>
</organism>
<evidence type="ECO:0000256" key="1">
    <source>
        <dbReference type="SAM" id="MobiDB-lite"/>
    </source>
</evidence>
<evidence type="ECO:0000313" key="2">
    <source>
        <dbReference type="EMBL" id="ORY95434.1"/>
    </source>
</evidence>
<dbReference type="EMBL" id="MCGN01000006">
    <property type="protein sequence ID" value="ORY95434.1"/>
    <property type="molecule type" value="Genomic_DNA"/>
</dbReference>
<reference evidence="2 3" key="1">
    <citation type="submission" date="2016-07" db="EMBL/GenBank/DDBJ databases">
        <title>Pervasive Adenine N6-methylation of Active Genes in Fungi.</title>
        <authorList>
            <consortium name="DOE Joint Genome Institute"/>
            <person name="Mondo S.J."/>
            <person name="Dannebaum R.O."/>
            <person name="Kuo R.C."/>
            <person name="Labutti K."/>
            <person name="Haridas S."/>
            <person name="Kuo A."/>
            <person name="Salamov A."/>
            <person name="Ahrendt S.R."/>
            <person name="Lipzen A."/>
            <person name="Sullivan W."/>
            <person name="Andreopoulos W.B."/>
            <person name="Clum A."/>
            <person name="Lindquist E."/>
            <person name="Daum C."/>
            <person name="Ramamoorthy G.K."/>
            <person name="Gryganskyi A."/>
            <person name="Culley D."/>
            <person name="Magnuson J.K."/>
            <person name="James T.Y."/>
            <person name="O'Malley M.A."/>
            <person name="Stajich J.E."/>
            <person name="Spatafora J.W."/>
            <person name="Visel A."/>
            <person name="Grigoriev I.V."/>
        </authorList>
    </citation>
    <scope>NUCLEOTIDE SEQUENCE [LARGE SCALE GENOMIC DNA]</scope>
    <source>
        <strain evidence="2 3">NRRL 2496</strain>
    </source>
</reference>
<evidence type="ECO:0000313" key="3">
    <source>
        <dbReference type="Proteomes" id="UP000242180"/>
    </source>
</evidence>
<keyword evidence="3" id="KW-1185">Reference proteome</keyword>
<comment type="caution">
    <text evidence="2">The sequence shown here is derived from an EMBL/GenBank/DDBJ whole genome shotgun (WGS) entry which is preliminary data.</text>
</comment>
<proteinExistence type="predicted"/>
<protein>
    <submittedName>
        <fullName evidence="2">Uncharacterized protein</fullName>
    </submittedName>
</protein>
<sequence length="204" mass="22222">MEGFLSTLPPYVHSYLERHPPTDVFHCLRELICFAVLYSNDRERIMTKTKQLLDKGADKIDDETKLLAARVYNSKPTGPSGRTSPSSIATVESFGTTELGTPRISATLPLTVPEWLDHSQAAEMPPPSSSAATAETTETNSSVPAPQAPKQRQALEVGRSIIAPSSPEPPASPRTNAKVDPPKADPPKQRRETITSWVPCKSHI</sequence>
<gene>
    <name evidence="2" type="ORF">BCR43DRAFT_301174</name>
</gene>
<name>A0A1X2HB56_SYNRA</name>
<feature type="compositionally biased region" description="Basic and acidic residues" evidence="1">
    <location>
        <begin position="180"/>
        <end position="193"/>
    </location>
</feature>
<accession>A0A1X2HB56</accession>
<dbReference type="OrthoDB" id="2287448at2759"/>
<feature type="compositionally biased region" description="Low complexity" evidence="1">
    <location>
        <begin position="129"/>
        <end position="142"/>
    </location>
</feature>
<dbReference type="AlphaFoldDB" id="A0A1X2HB56"/>
<dbReference type="InParanoid" id="A0A1X2HB56"/>